<protein>
    <submittedName>
        <fullName evidence="3">Uncharacterized protein</fullName>
    </submittedName>
</protein>
<sequence length="120" mass="13006">MEEVLEGQKELHRQSETVVVQNHGSDAETKEMRLAAAVAAQERDAAQDRAALLEAEISTLSAAHDAELAKAESSVSGLEAENRVLSDKLARFESALQSNADLQYKVEDVTAAYNTGEYIT</sequence>
<accession>A0A9K3DCN0</accession>
<feature type="region of interest" description="Disordered" evidence="2">
    <location>
        <begin position="1"/>
        <end position="26"/>
    </location>
</feature>
<gene>
    <name evidence="3" type="ORF">KIPB_014721</name>
</gene>
<dbReference type="EMBL" id="BDIP01007748">
    <property type="protein sequence ID" value="GIQ91459.1"/>
    <property type="molecule type" value="Genomic_DNA"/>
</dbReference>
<dbReference type="AlphaFoldDB" id="A0A9K3DCN0"/>
<keyword evidence="4" id="KW-1185">Reference proteome</keyword>
<feature type="coiled-coil region" evidence="1">
    <location>
        <begin position="36"/>
        <end position="95"/>
    </location>
</feature>
<reference evidence="3 4" key="1">
    <citation type="journal article" date="2018" name="PLoS ONE">
        <title>The draft genome of Kipferlia bialata reveals reductive genome evolution in fornicate parasites.</title>
        <authorList>
            <person name="Tanifuji G."/>
            <person name="Takabayashi S."/>
            <person name="Kume K."/>
            <person name="Takagi M."/>
            <person name="Nakayama T."/>
            <person name="Kamikawa R."/>
            <person name="Inagaki Y."/>
            <person name="Hashimoto T."/>
        </authorList>
    </citation>
    <scope>NUCLEOTIDE SEQUENCE [LARGE SCALE GENOMIC DNA]</scope>
    <source>
        <strain evidence="3">NY0173</strain>
    </source>
</reference>
<name>A0A9K3DCN0_9EUKA</name>
<comment type="caution">
    <text evidence="3">The sequence shown here is derived from an EMBL/GenBank/DDBJ whole genome shotgun (WGS) entry which is preliminary data.</text>
</comment>
<proteinExistence type="predicted"/>
<evidence type="ECO:0000313" key="3">
    <source>
        <dbReference type="EMBL" id="GIQ91459.1"/>
    </source>
</evidence>
<organism evidence="3 4">
    <name type="scientific">Kipferlia bialata</name>
    <dbReference type="NCBI Taxonomy" id="797122"/>
    <lineage>
        <taxon>Eukaryota</taxon>
        <taxon>Metamonada</taxon>
        <taxon>Carpediemonas-like organisms</taxon>
        <taxon>Kipferlia</taxon>
    </lineage>
</organism>
<feature type="non-terminal residue" evidence="3">
    <location>
        <position position="120"/>
    </location>
</feature>
<evidence type="ECO:0000256" key="1">
    <source>
        <dbReference type="SAM" id="Coils"/>
    </source>
</evidence>
<evidence type="ECO:0000256" key="2">
    <source>
        <dbReference type="SAM" id="MobiDB-lite"/>
    </source>
</evidence>
<dbReference type="Proteomes" id="UP000265618">
    <property type="component" value="Unassembled WGS sequence"/>
</dbReference>
<evidence type="ECO:0000313" key="4">
    <source>
        <dbReference type="Proteomes" id="UP000265618"/>
    </source>
</evidence>
<feature type="compositionally biased region" description="Basic and acidic residues" evidence="2">
    <location>
        <begin position="1"/>
        <end position="15"/>
    </location>
</feature>
<keyword evidence="1" id="KW-0175">Coiled coil</keyword>